<dbReference type="CDD" id="cd00714">
    <property type="entry name" value="GFAT"/>
    <property type="match status" value="1"/>
</dbReference>
<evidence type="ECO:0000259" key="9">
    <source>
        <dbReference type="PROSITE" id="PS51464"/>
    </source>
</evidence>
<dbReference type="PANTHER" id="PTHR10937:SF0">
    <property type="entry name" value="GLUTAMINE--FRUCTOSE-6-PHOSPHATE TRANSAMINASE (ISOMERIZING)"/>
    <property type="match status" value="1"/>
</dbReference>
<gene>
    <name evidence="10" type="ORF">LCGC14_0662090</name>
</gene>
<name>A0A0F9U1K3_9ZZZZ</name>
<dbReference type="GO" id="GO:0097367">
    <property type="term" value="F:carbohydrate derivative binding"/>
    <property type="evidence" value="ECO:0007669"/>
    <property type="project" value="InterPro"/>
</dbReference>
<dbReference type="SUPFAM" id="SSF56235">
    <property type="entry name" value="N-terminal nucleophile aminohydrolases (Ntn hydrolases)"/>
    <property type="match status" value="1"/>
</dbReference>
<dbReference type="InterPro" id="IPR001347">
    <property type="entry name" value="SIS_dom"/>
</dbReference>
<dbReference type="GO" id="GO:0006047">
    <property type="term" value="P:UDP-N-acetylglucosamine metabolic process"/>
    <property type="evidence" value="ECO:0007669"/>
    <property type="project" value="TreeGrafter"/>
</dbReference>
<keyword evidence="4" id="KW-0032">Aminotransferase</keyword>
<dbReference type="CDD" id="cd05009">
    <property type="entry name" value="SIS_GlmS_GlmD_2"/>
    <property type="match status" value="1"/>
</dbReference>
<evidence type="ECO:0000256" key="6">
    <source>
        <dbReference type="ARBA" id="ARBA00022737"/>
    </source>
</evidence>
<dbReference type="InterPro" id="IPR029055">
    <property type="entry name" value="Ntn_hydrolases_N"/>
</dbReference>
<feature type="domain" description="SIS" evidence="9">
    <location>
        <begin position="286"/>
        <end position="428"/>
    </location>
</feature>
<dbReference type="GO" id="GO:0004360">
    <property type="term" value="F:glutamine-fructose-6-phosphate transaminase (isomerizing) activity"/>
    <property type="evidence" value="ECO:0007669"/>
    <property type="project" value="UniProtKB-EC"/>
</dbReference>
<dbReference type="SUPFAM" id="SSF53697">
    <property type="entry name" value="SIS domain"/>
    <property type="match status" value="1"/>
</dbReference>
<dbReference type="InterPro" id="IPR017932">
    <property type="entry name" value="GATase_2_dom"/>
</dbReference>
<evidence type="ECO:0000256" key="5">
    <source>
        <dbReference type="ARBA" id="ARBA00022679"/>
    </source>
</evidence>
<dbReference type="Pfam" id="PF01380">
    <property type="entry name" value="SIS"/>
    <property type="match status" value="2"/>
</dbReference>
<dbReference type="InterPro" id="IPR035490">
    <property type="entry name" value="GlmS/FrlB_SIS"/>
</dbReference>
<dbReference type="GO" id="GO:0006002">
    <property type="term" value="P:fructose 6-phosphate metabolic process"/>
    <property type="evidence" value="ECO:0007669"/>
    <property type="project" value="TreeGrafter"/>
</dbReference>
<dbReference type="InterPro" id="IPR005855">
    <property type="entry name" value="GFAT"/>
</dbReference>
<dbReference type="EMBL" id="LAZR01001272">
    <property type="protein sequence ID" value="KKN47513.1"/>
    <property type="molecule type" value="Genomic_DNA"/>
</dbReference>
<dbReference type="PANTHER" id="PTHR10937">
    <property type="entry name" value="GLUCOSAMINE--FRUCTOSE-6-PHOSPHATE AMINOTRANSFERASE, ISOMERIZING"/>
    <property type="match status" value="1"/>
</dbReference>
<sequence length="617" mass="68623">MCGIFGVISNQEDFDIGNIIFEGIKRLEYRGYDSCGIVSISNGKLFVKKDAGKITDIHKKLKLNELPDGSKLALAHTRWATHGAPTKINSHPHLDCTDKIAVVHNGIIENFIELRKELISKGHKLKSETDTELIPHLIEEIMKKTTNFKNAVMEALNRCNGAYGVAICHADYPDEIIVARKESPLVIGIDEGRTAYCASDIPALLPYTNKCYILEDNELAILKAGSVEFFDFQSGDRLEKNQQLIEWSIDAAEKGGYEHFMLKEIYEEPTALRQTMKISKGSLKKFANILLSAEHIYITAAGTSFYASLAGKFVITKFLEKFIQPIECSEFKTQLYNSLEDNSVIIAVSQSGETIDLIEAIRWAKEYKPTIKILSITNVLGSTLTRYSDETLITQAGPEIGVAATKTYVTQVLTLSLIALEIAKLKGLSPEEEIKKYNDALESSPQIIENFLNENVDSIKSIVDRLETSTNFFFLARGISISIAKEGGLKLKEVACRFIEGYSAAHAKHGPIALVREGYPIIFIAPPDETYNRLVGNVMEFKARGGTIISIVVESDEKITNLSDITIRIPQPAEKYYNIFSPITFIPALQLLAYYSALKHGLDPDKPLNLSKTVTVH</sequence>
<dbReference type="EC" id="2.6.1.16" evidence="2"/>
<keyword evidence="7" id="KW-0315">Glutamine amidotransferase</keyword>
<evidence type="ECO:0000256" key="4">
    <source>
        <dbReference type="ARBA" id="ARBA00022576"/>
    </source>
</evidence>
<dbReference type="Pfam" id="PF13522">
    <property type="entry name" value="GATase_6"/>
    <property type="match status" value="1"/>
</dbReference>
<keyword evidence="6" id="KW-0677">Repeat</keyword>
<comment type="caution">
    <text evidence="10">The sequence shown here is derived from an EMBL/GenBank/DDBJ whole genome shotgun (WGS) entry which is preliminary data.</text>
</comment>
<dbReference type="InterPro" id="IPR046348">
    <property type="entry name" value="SIS_dom_sf"/>
</dbReference>
<organism evidence="10">
    <name type="scientific">marine sediment metagenome</name>
    <dbReference type="NCBI Taxonomy" id="412755"/>
    <lineage>
        <taxon>unclassified sequences</taxon>
        <taxon>metagenomes</taxon>
        <taxon>ecological metagenomes</taxon>
    </lineage>
</organism>
<evidence type="ECO:0000256" key="1">
    <source>
        <dbReference type="ARBA" id="ARBA00001031"/>
    </source>
</evidence>
<dbReference type="GO" id="GO:0006487">
    <property type="term" value="P:protein N-linked glycosylation"/>
    <property type="evidence" value="ECO:0007669"/>
    <property type="project" value="TreeGrafter"/>
</dbReference>
<dbReference type="Gene3D" id="3.60.20.10">
    <property type="entry name" value="Glutamine Phosphoribosylpyrophosphate, subunit 1, domain 1"/>
    <property type="match status" value="1"/>
</dbReference>
<evidence type="ECO:0000313" key="10">
    <source>
        <dbReference type="EMBL" id="KKN47513.1"/>
    </source>
</evidence>
<evidence type="ECO:0000256" key="7">
    <source>
        <dbReference type="ARBA" id="ARBA00022962"/>
    </source>
</evidence>
<proteinExistence type="predicted"/>
<comment type="catalytic activity">
    <reaction evidence="1">
        <text>D-fructose 6-phosphate + L-glutamine = D-glucosamine 6-phosphate + L-glutamate</text>
        <dbReference type="Rhea" id="RHEA:13237"/>
        <dbReference type="ChEBI" id="CHEBI:29985"/>
        <dbReference type="ChEBI" id="CHEBI:58359"/>
        <dbReference type="ChEBI" id="CHEBI:58725"/>
        <dbReference type="ChEBI" id="CHEBI:61527"/>
        <dbReference type="EC" id="2.6.1.16"/>
    </reaction>
</comment>
<dbReference type="InterPro" id="IPR047084">
    <property type="entry name" value="GFAT_N"/>
</dbReference>
<dbReference type="InterPro" id="IPR035466">
    <property type="entry name" value="GlmS/AgaS_SIS"/>
</dbReference>
<evidence type="ECO:0000259" key="8">
    <source>
        <dbReference type="PROSITE" id="PS51278"/>
    </source>
</evidence>
<feature type="domain" description="SIS" evidence="9">
    <location>
        <begin position="462"/>
        <end position="607"/>
    </location>
</feature>
<feature type="domain" description="Glutamine amidotransferase type-2" evidence="8">
    <location>
        <begin position="2"/>
        <end position="225"/>
    </location>
</feature>
<protein>
    <recommendedName>
        <fullName evidence="3">Glutamine--fructose-6-phosphate aminotransferase [isomerizing]</fullName>
        <ecNumber evidence="2">2.6.1.16</ecNumber>
    </recommendedName>
</protein>
<dbReference type="AlphaFoldDB" id="A0A0F9U1K3"/>
<dbReference type="PROSITE" id="PS51464">
    <property type="entry name" value="SIS"/>
    <property type="match status" value="2"/>
</dbReference>
<dbReference type="FunFam" id="3.60.20.10:FF:000006">
    <property type="entry name" value="Glutamine--fructose-6-phosphate aminotransferase [isomerizing]"/>
    <property type="match status" value="1"/>
</dbReference>
<dbReference type="PROSITE" id="PS51278">
    <property type="entry name" value="GATASE_TYPE_2"/>
    <property type="match status" value="1"/>
</dbReference>
<dbReference type="Gene3D" id="3.40.50.10490">
    <property type="entry name" value="Glucose-6-phosphate isomerase like protein, domain 1"/>
    <property type="match status" value="2"/>
</dbReference>
<evidence type="ECO:0000256" key="3">
    <source>
        <dbReference type="ARBA" id="ARBA00016090"/>
    </source>
</evidence>
<dbReference type="NCBIfam" id="TIGR01135">
    <property type="entry name" value="glmS"/>
    <property type="match status" value="1"/>
</dbReference>
<dbReference type="CDD" id="cd05008">
    <property type="entry name" value="SIS_GlmS_GlmD_1"/>
    <property type="match status" value="1"/>
</dbReference>
<dbReference type="NCBIfam" id="NF001484">
    <property type="entry name" value="PRK00331.1"/>
    <property type="match status" value="1"/>
</dbReference>
<reference evidence="10" key="1">
    <citation type="journal article" date="2015" name="Nature">
        <title>Complex archaea that bridge the gap between prokaryotes and eukaryotes.</title>
        <authorList>
            <person name="Spang A."/>
            <person name="Saw J.H."/>
            <person name="Jorgensen S.L."/>
            <person name="Zaremba-Niedzwiedzka K."/>
            <person name="Martijn J."/>
            <person name="Lind A.E."/>
            <person name="van Eijk R."/>
            <person name="Schleper C."/>
            <person name="Guy L."/>
            <person name="Ettema T.J."/>
        </authorList>
    </citation>
    <scope>NUCLEOTIDE SEQUENCE</scope>
</reference>
<keyword evidence="5" id="KW-0808">Transferase</keyword>
<evidence type="ECO:0000256" key="2">
    <source>
        <dbReference type="ARBA" id="ARBA00012916"/>
    </source>
</evidence>
<accession>A0A0F9U1K3</accession>